<dbReference type="GO" id="GO:0017148">
    <property type="term" value="P:negative regulation of translation"/>
    <property type="evidence" value="ECO:0007669"/>
    <property type="project" value="InterPro"/>
</dbReference>
<dbReference type="GO" id="GO:0000288">
    <property type="term" value="P:nuclear-transcribed mRNA catabolic process, deadenylation-dependent decay"/>
    <property type="evidence" value="ECO:0007669"/>
    <property type="project" value="TreeGrafter"/>
</dbReference>
<dbReference type="InterPro" id="IPR032193">
    <property type="entry name" value="CNOT1_TTP_bind"/>
</dbReference>
<dbReference type="OMA" id="YYLFSAM"/>
<sequence>MSGDNLVGQMVQLVSTIQNNLFKKQYGPVKAPLYNKRPGNSTTITYPTSLDEFSFSSRPISNNAFHLEINEEVAHKFTDKLQAHDWDEIISQLDDQNHNTPTPTLAHQILKMYYATNTRPFPINLFIAPWKNPQTQLHYLLSFAFDGDLFPDVIEPICSMYSLSKISVIGTIYCILQCNPAAFPLVASINSPPTIIALGKYFHFLLSSNNFLEVEKMLPLFPSATAAALKNEINASPIMKNAIVRYLSSSKAPLDSFNMLGIKTLDGVFISLSLVKNNVVSMKGWATACRWAKEIVRCNEDEIRGYFNEDLANRAIAAFSVETGELISKIEVVEIRTLFNSIGGLSKMSKMNGKKEYELFIKLILNSCDKIFENEEDAIFVGDIVGDIIEESILPVHLIVHLLKNVYQSLQRPGTQFEFGVAALKKFWRKMRQWKTYGRMVLENKRLISKHQDIIKQVVMRSETIPYVTNEEVSQRVSELKTLSTEVYQLMKSVFELFEDNSVAAINQFVAYSKSKAITGIADIIVYMSLAKIDLLPRFLELIDGHHKVLHSQLWNFVVGELDRVIKRLLSQQLTPVDAVVLHRTGVIMGKVTLGKNRPILTKRFDLKYLLRDSLSHTWCCDFVFFVIQIVKEARGVFTRQNPWLVKILMTLRAVYDAMPPSTAIYGELHKLFVQFPCDLTIELKNEEKRVIATSEIAGELLNIEAIVKRGVTQKYVEAYYGRRLTTPMWTDSNFPTFFPSFLITEVFGRSEWVVIFSLIYEIFSVKFSEKKAQSVESVVSLLRLTVIRDTKRSPREIAKRCVLSFVAKMGRMVFLTQATGVISKIVKTELDKWRLGFDEKMREGDINSAKKEEISFGVVCHTPQLFEKWVIAPFEEFCVAKFVDDCMKTTTRRVVEEIERRDTLPFDDKINSYLTHPQMIARTALLPSQQILYDFEEVECTLYGNLPAKREHQLFKKIEIGKNSDSELEAISKSLDMEYSYGLYAYCFLDEMIEEKKAFDENVLSGHLFGVTSRSASLVRALDSLFEGLFWVLLKNSQDNEITSKIRGIVEYFHTQFVNGERDEKEQNAFFTCVGRFMKNSEPKGMPGFAYNWVDMITPSFIVNRVENAPEKFTELTKNLLQFVSNIIGNEKDIPHSILVFYASVLRIVAVIRHDFPEYLAEYFVDYLEVIPYRLGQLRSFVLTATPPGLNFSVNIAFNENECVHVPPIIKSKLAFAAEGEVDAFIYSGEERLLPLILEKVKCDYLRLATYLAQKREDKIHSDSISQLLYYLVFNLDVAERDLMLNAIVDNLRFPNSHTLYFSVIIQMFFSANEVLAEQITKILMERLLVSKPLQVGVVVTVIELINVKRYDLTNKDFFKKCKKLCSLLGIH</sequence>
<dbReference type="Proteomes" id="UP000014680">
    <property type="component" value="Unassembled WGS sequence"/>
</dbReference>
<feature type="domain" description="CCR4-Not complex component Not1 C-terminal" evidence="1">
    <location>
        <begin position="1263"/>
        <end position="1370"/>
    </location>
</feature>
<keyword evidence="5" id="KW-1185">Reference proteome</keyword>
<feature type="domain" description="CCR4-Not complex component Not1 C-terminal" evidence="1">
    <location>
        <begin position="1064"/>
        <end position="1213"/>
    </location>
</feature>
<dbReference type="Gene3D" id="1.25.40.800">
    <property type="match status" value="1"/>
</dbReference>
<dbReference type="PANTHER" id="PTHR13162:SF8">
    <property type="entry name" value="CCR4-NOT TRANSCRIPTION COMPLEX SUBUNIT 1"/>
    <property type="match status" value="1"/>
</dbReference>
<dbReference type="Pfam" id="PF04054">
    <property type="entry name" value="Not1"/>
    <property type="match status" value="2"/>
</dbReference>
<protein>
    <submittedName>
        <fullName evidence="4">CCR4-not transcription complex, putative</fullName>
    </submittedName>
</protein>
<dbReference type="InterPro" id="IPR032191">
    <property type="entry name" value="CNOT1_CAF1_bind"/>
</dbReference>
<evidence type="ECO:0000259" key="2">
    <source>
        <dbReference type="Pfam" id="PF16415"/>
    </source>
</evidence>
<dbReference type="GO" id="GO:0030015">
    <property type="term" value="C:CCR4-NOT core complex"/>
    <property type="evidence" value="ECO:0007669"/>
    <property type="project" value="InterPro"/>
</dbReference>
<dbReference type="Pfam" id="PF16417">
    <property type="entry name" value="CNOT1_TTP_bind"/>
    <property type="match status" value="1"/>
</dbReference>
<gene>
    <name evidence="4" type="ORF">EIN_371320</name>
</gene>
<dbReference type="Pfam" id="PF16415">
    <property type="entry name" value="CNOT1_CAF1_bind"/>
    <property type="match status" value="1"/>
</dbReference>
<dbReference type="InterPro" id="IPR038535">
    <property type="entry name" value="CNOT1_TTP_bind_sf"/>
</dbReference>
<dbReference type="Gene3D" id="1.25.40.790">
    <property type="match status" value="1"/>
</dbReference>
<evidence type="ECO:0000313" key="4">
    <source>
        <dbReference type="EMBL" id="ELP92720.1"/>
    </source>
</evidence>
<dbReference type="GO" id="GO:0000932">
    <property type="term" value="C:P-body"/>
    <property type="evidence" value="ECO:0007669"/>
    <property type="project" value="TreeGrafter"/>
</dbReference>
<dbReference type="VEuPathDB" id="AmoebaDB:EIN_371320"/>
<evidence type="ECO:0000259" key="1">
    <source>
        <dbReference type="Pfam" id="PF04054"/>
    </source>
</evidence>
<dbReference type="PANTHER" id="PTHR13162">
    <property type="entry name" value="CCR4-NOT TRANSCRIPTION COMPLEX"/>
    <property type="match status" value="1"/>
</dbReference>
<dbReference type="RefSeq" id="XP_004259491.1">
    <property type="nucleotide sequence ID" value="XM_004259443.1"/>
</dbReference>
<proteinExistence type="predicted"/>
<dbReference type="OrthoDB" id="1933107at2759"/>
<feature type="domain" description="CCR4-NOT transcription complex subunit 1 CAF1-binding" evidence="2">
    <location>
        <begin position="548"/>
        <end position="680"/>
    </location>
</feature>
<dbReference type="Gene3D" id="1.25.40.180">
    <property type="match status" value="1"/>
</dbReference>
<dbReference type="GeneID" id="14891752"/>
<dbReference type="InterPro" id="IPR040398">
    <property type="entry name" value="Not1"/>
</dbReference>
<organism evidence="4 5">
    <name type="scientific">Entamoeba invadens IP1</name>
    <dbReference type="NCBI Taxonomy" id="370355"/>
    <lineage>
        <taxon>Eukaryota</taxon>
        <taxon>Amoebozoa</taxon>
        <taxon>Evosea</taxon>
        <taxon>Archamoebae</taxon>
        <taxon>Mastigamoebida</taxon>
        <taxon>Entamoebidae</taxon>
        <taxon>Entamoeba</taxon>
    </lineage>
</organism>
<evidence type="ECO:0000259" key="3">
    <source>
        <dbReference type="Pfam" id="PF16417"/>
    </source>
</evidence>
<dbReference type="Gene3D" id="1.25.40.840">
    <property type="entry name" value="CCR4-NOT transcription complex subunit 1 TTP binding domain"/>
    <property type="match status" value="1"/>
</dbReference>
<dbReference type="GO" id="GO:0060090">
    <property type="term" value="F:molecular adaptor activity"/>
    <property type="evidence" value="ECO:0007669"/>
    <property type="project" value="TreeGrafter"/>
</dbReference>
<accession>A0A0A1UBY2</accession>
<dbReference type="EMBL" id="KB206332">
    <property type="protein sequence ID" value="ELP92720.1"/>
    <property type="molecule type" value="Genomic_DNA"/>
</dbReference>
<dbReference type="InterPro" id="IPR007196">
    <property type="entry name" value="CCR4-Not_Not1_C"/>
</dbReference>
<reference evidence="4 5" key="1">
    <citation type="submission" date="2012-10" db="EMBL/GenBank/DDBJ databases">
        <authorList>
            <person name="Zafar N."/>
            <person name="Inman J."/>
            <person name="Hall N."/>
            <person name="Lorenzi H."/>
            <person name="Caler E."/>
        </authorList>
    </citation>
    <scope>NUCLEOTIDE SEQUENCE [LARGE SCALE GENOMIC DNA]</scope>
    <source>
        <strain evidence="4 5">IP1</strain>
    </source>
</reference>
<feature type="domain" description="CCR4-NOT transcription complex subunit 1 TTP binding" evidence="3">
    <location>
        <begin position="375"/>
        <end position="459"/>
    </location>
</feature>
<name>A0A0A1UBY2_ENTIV</name>
<dbReference type="KEGG" id="eiv:EIN_371320"/>
<evidence type="ECO:0000313" key="5">
    <source>
        <dbReference type="Proteomes" id="UP000014680"/>
    </source>
</evidence>